<dbReference type="InterPro" id="IPR012334">
    <property type="entry name" value="Pectin_lyas_fold"/>
</dbReference>
<proteinExistence type="predicted"/>
<evidence type="ECO:0000313" key="2">
    <source>
        <dbReference type="Proteomes" id="UP001549749"/>
    </source>
</evidence>
<comment type="caution">
    <text evidence="1">The sequence shown here is derived from an EMBL/GenBank/DDBJ whole genome shotgun (WGS) entry which is preliminary data.</text>
</comment>
<name>A0ABV2T2G1_9BACT</name>
<reference evidence="1 2" key="1">
    <citation type="submission" date="2024-06" db="EMBL/GenBank/DDBJ databases">
        <title>Chitinophaga defluvii sp. nov., isolated from municipal sewage.</title>
        <authorList>
            <person name="Zhang L."/>
        </authorList>
    </citation>
    <scope>NUCLEOTIDE SEQUENCE [LARGE SCALE GENOMIC DNA]</scope>
    <source>
        <strain evidence="1 2">H8</strain>
    </source>
</reference>
<protein>
    <submittedName>
        <fullName evidence="1">Uncharacterized protein</fullName>
    </submittedName>
</protein>
<dbReference type="Proteomes" id="UP001549749">
    <property type="component" value="Unassembled WGS sequence"/>
</dbReference>
<sequence>MWKLFIFLSLTGSWYTDVYGMHKEIASPGSMKSISLVSKQDTVMPVVIIVRKDGVAGKDCDFSGNRAIQDAIENIRDAGPDKPYLIKVYPGEYAALEVAAFNSKESGPGNYAFIRGKDYVSLQGTDREQVIIRGELPDNLGATFSYESYQTMYWHAHNSSIKNLTITAHNLRYPVHIDGGATGLSDVYTSFKEVTLIHYGNEGDAARWKSWHPLGLGLSQGQVIVAEECIFQSPSWPLYMHTNSNFNKASKLIFRNCRFNGTGEHRLLACLQSLGSHQQDEVRLENCTWDDGYIMQANDVPYLSYKREDQHYNHCDLKITGHGNSPFLWLPAFRGEVLKITSKASDGGAVSIDTTSSAFALIMGNNENSHRYSTTVTGEVQSGGYVRRKGKGVIKAYARGCVDVGEESTVKNTYIKSLGKRLGNCTVTPKTLRMIVNGKKYEVVFNQDYIGEGIKSDSIPAAYSNQQIIAAIQAVIGEVAEVSLWIAGNDYFPEFTDYVTRAVAKEPIQKGMAVVYDPAGKLRRATGIEHKIGGIALDDMLPGEKGRVLKKGYIAAGTAACFQALVEKELVVKKGERLGIGTTPGILSRSATGKPFYAIDDNVLAFNLQPR</sequence>
<dbReference type="RefSeq" id="WP_354659187.1">
    <property type="nucleotide sequence ID" value="NZ_JBEXAC010000001.1"/>
</dbReference>
<dbReference type="EMBL" id="JBEXAC010000001">
    <property type="protein sequence ID" value="MET6996545.1"/>
    <property type="molecule type" value="Genomic_DNA"/>
</dbReference>
<evidence type="ECO:0000313" key="1">
    <source>
        <dbReference type="EMBL" id="MET6996545.1"/>
    </source>
</evidence>
<keyword evidence="2" id="KW-1185">Reference proteome</keyword>
<dbReference type="SUPFAM" id="SSF51126">
    <property type="entry name" value="Pectin lyase-like"/>
    <property type="match status" value="1"/>
</dbReference>
<dbReference type="InterPro" id="IPR011050">
    <property type="entry name" value="Pectin_lyase_fold/virulence"/>
</dbReference>
<organism evidence="1 2">
    <name type="scientific">Chitinophaga defluvii</name>
    <dbReference type="NCBI Taxonomy" id="3163343"/>
    <lineage>
        <taxon>Bacteria</taxon>
        <taxon>Pseudomonadati</taxon>
        <taxon>Bacteroidota</taxon>
        <taxon>Chitinophagia</taxon>
        <taxon>Chitinophagales</taxon>
        <taxon>Chitinophagaceae</taxon>
        <taxon>Chitinophaga</taxon>
    </lineage>
</organism>
<dbReference type="Gene3D" id="2.160.20.10">
    <property type="entry name" value="Single-stranded right-handed beta-helix, Pectin lyase-like"/>
    <property type="match status" value="1"/>
</dbReference>
<accession>A0ABV2T2G1</accession>
<gene>
    <name evidence="1" type="ORF">ABR189_04170</name>
</gene>